<gene>
    <name evidence="2" type="ORF">Agub_g11239</name>
</gene>
<keyword evidence="3" id="KW-1185">Reference proteome</keyword>
<dbReference type="Proteomes" id="UP001054857">
    <property type="component" value="Unassembled WGS sequence"/>
</dbReference>
<sequence length="211" mass="23081">MGGLRVLGLLAFAVCLCQVPVLTTTASAPKVALYSSEARNVLDLQWDNGHQNLDRQLRQLGLTLAAATDDRLTGLDAPSAYIIPAQNGRSFYSTTQNMLEVSSYVSAGGLVIILDATSGDGQATREFVASALGYTGNWKLCERTGTSERARRLSRRSRAPMLSEHAYSFLKDGDYDDNAWPLMLEDAHVLTTLNWCEHEDPRAVAIPLYTL</sequence>
<name>A0AAD3DY69_9CHLO</name>
<reference evidence="2 3" key="1">
    <citation type="journal article" date="2021" name="Sci. Rep.">
        <title>Genome sequencing of the multicellular alga Astrephomene provides insights into convergent evolution of germ-soma differentiation.</title>
        <authorList>
            <person name="Yamashita S."/>
            <person name="Yamamoto K."/>
            <person name="Matsuzaki R."/>
            <person name="Suzuki S."/>
            <person name="Yamaguchi H."/>
            <person name="Hirooka S."/>
            <person name="Minakuchi Y."/>
            <person name="Miyagishima S."/>
            <person name="Kawachi M."/>
            <person name="Toyoda A."/>
            <person name="Nozaki H."/>
        </authorList>
    </citation>
    <scope>NUCLEOTIDE SEQUENCE [LARGE SCALE GENOMIC DNA]</scope>
    <source>
        <strain evidence="2 3">NIES-4017</strain>
    </source>
</reference>
<feature type="non-terminal residue" evidence="2">
    <location>
        <position position="1"/>
    </location>
</feature>
<feature type="chain" id="PRO_5042267844" description="DUF4159 domain-containing protein" evidence="1">
    <location>
        <begin position="18"/>
        <end position="211"/>
    </location>
</feature>
<accession>A0AAD3DY69</accession>
<keyword evidence="1" id="KW-0732">Signal</keyword>
<protein>
    <recommendedName>
        <fullName evidence="4">DUF4159 domain-containing protein</fullName>
    </recommendedName>
</protein>
<feature type="signal peptide" evidence="1">
    <location>
        <begin position="1"/>
        <end position="17"/>
    </location>
</feature>
<proteinExistence type="predicted"/>
<evidence type="ECO:0008006" key="4">
    <source>
        <dbReference type="Google" id="ProtNLM"/>
    </source>
</evidence>
<comment type="caution">
    <text evidence="2">The sequence shown here is derived from an EMBL/GenBank/DDBJ whole genome shotgun (WGS) entry which is preliminary data.</text>
</comment>
<evidence type="ECO:0000313" key="2">
    <source>
        <dbReference type="EMBL" id="GFR49239.1"/>
    </source>
</evidence>
<dbReference type="EMBL" id="BMAR01000028">
    <property type="protein sequence ID" value="GFR49239.1"/>
    <property type="molecule type" value="Genomic_DNA"/>
</dbReference>
<evidence type="ECO:0000256" key="1">
    <source>
        <dbReference type="SAM" id="SignalP"/>
    </source>
</evidence>
<dbReference type="AlphaFoldDB" id="A0AAD3DY69"/>
<evidence type="ECO:0000313" key="3">
    <source>
        <dbReference type="Proteomes" id="UP001054857"/>
    </source>
</evidence>
<organism evidence="2 3">
    <name type="scientific">Astrephomene gubernaculifera</name>
    <dbReference type="NCBI Taxonomy" id="47775"/>
    <lineage>
        <taxon>Eukaryota</taxon>
        <taxon>Viridiplantae</taxon>
        <taxon>Chlorophyta</taxon>
        <taxon>core chlorophytes</taxon>
        <taxon>Chlorophyceae</taxon>
        <taxon>CS clade</taxon>
        <taxon>Chlamydomonadales</taxon>
        <taxon>Astrephomenaceae</taxon>
        <taxon>Astrephomene</taxon>
    </lineage>
</organism>